<protein>
    <submittedName>
        <fullName evidence="2">UDP-D-galactose:(Glucosyl)lipopolysaccharide-1,6-D-galactosyltransferase</fullName>
    </submittedName>
</protein>
<keyword evidence="2" id="KW-0808">Transferase</keyword>
<name>A0A6N3CAD6_9ACTN</name>
<gene>
    <name evidence="2" type="ORF">CALFYP39_01472</name>
</gene>
<dbReference type="RefSeq" id="WP_156599625.1">
    <property type="nucleotide sequence ID" value="NZ_CACRTW010000025.1"/>
</dbReference>
<organism evidence="2">
    <name type="scientific">Collinsella aerofaciens</name>
    <dbReference type="NCBI Taxonomy" id="74426"/>
    <lineage>
        <taxon>Bacteria</taxon>
        <taxon>Bacillati</taxon>
        <taxon>Actinomycetota</taxon>
        <taxon>Coriobacteriia</taxon>
        <taxon>Coriobacteriales</taxon>
        <taxon>Coriobacteriaceae</taxon>
        <taxon>Collinsella</taxon>
    </lineage>
</organism>
<dbReference type="Gene3D" id="3.40.50.2000">
    <property type="entry name" value="Glycogen Phosphorylase B"/>
    <property type="match status" value="2"/>
</dbReference>
<dbReference type="PANTHER" id="PTHR12526:SF630">
    <property type="entry name" value="GLYCOSYLTRANSFERASE"/>
    <property type="match status" value="1"/>
</dbReference>
<dbReference type="Pfam" id="PF00534">
    <property type="entry name" value="Glycos_transf_1"/>
    <property type="match status" value="1"/>
</dbReference>
<proteinExistence type="predicted"/>
<sequence>MDKRVKNVIIVDDTADNFGGTAQIAYITAVVLRDCGYNVVYFAGCGPIHNRLNGFRVVVANERPFLESANKVSGAINGLHSGKTYKKFCSLLNEFNPDDTVVHVHSWTHALSSSIFDAIADLGFNVLVTLHEYFLVCPNGGFYDFKKHEICHLKPCSAKCIQCNCDKRSYGQKLYRVARIALQNRSIRRAHPKFCYLSDFTYDIMRGSEFDDGVPCILPNPISVEGEFSPGIPSEKCGYLFVGRFDKEKNPELFCRALTSLGLPGTLCGSGPEFERLRDAYPNLNFLGWCDKDILAKQFKTTKALVMTSSWYEASPLVCLEAMLTSGIPSIVPDTCGAIAYIKDGENGLLFKNGDVSSLCEAISKLEDGRYYEMLCESTSLSVPSLLEDRSYETYAKRVINLYEGLYV</sequence>
<evidence type="ECO:0000313" key="2">
    <source>
        <dbReference type="EMBL" id="VYU11929.1"/>
    </source>
</evidence>
<dbReference type="EMBL" id="CACRTW010000025">
    <property type="protein sequence ID" value="VYU11929.1"/>
    <property type="molecule type" value="Genomic_DNA"/>
</dbReference>
<keyword evidence="2" id="KW-0328">Glycosyltransferase</keyword>
<dbReference type="SUPFAM" id="SSF53756">
    <property type="entry name" value="UDP-Glycosyltransferase/glycogen phosphorylase"/>
    <property type="match status" value="1"/>
</dbReference>
<reference evidence="2" key="1">
    <citation type="submission" date="2019-11" db="EMBL/GenBank/DDBJ databases">
        <authorList>
            <person name="Feng L."/>
        </authorList>
    </citation>
    <scope>NUCLEOTIDE SEQUENCE</scope>
    <source>
        <strain evidence="2">CaerofaciensLFYP39</strain>
    </source>
</reference>
<evidence type="ECO:0000259" key="1">
    <source>
        <dbReference type="Pfam" id="PF00534"/>
    </source>
</evidence>
<dbReference type="AlphaFoldDB" id="A0A6N3CAD6"/>
<dbReference type="InterPro" id="IPR001296">
    <property type="entry name" value="Glyco_trans_1"/>
</dbReference>
<feature type="domain" description="Glycosyl transferase family 1" evidence="1">
    <location>
        <begin position="229"/>
        <end position="370"/>
    </location>
</feature>
<dbReference type="CDD" id="cd03801">
    <property type="entry name" value="GT4_PimA-like"/>
    <property type="match status" value="1"/>
</dbReference>
<dbReference type="GO" id="GO:0016757">
    <property type="term" value="F:glycosyltransferase activity"/>
    <property type="evidence" value="ECO:0007669"/>
    <property type="project" value="UniProtKB-KW"/>
</dbReference>
<accession>A0A6N3CAD6</accession>
<dbReference type="PANTHER" id="PTHR12526">
    <property type="entry name" value="GLYCOSYLTRANSFERASE"/>
    <property type="match status" value="1"/>
</dbReference>